<protein>
    <submittedName>
        <fullName evidence="3">Uncharacterized protein LOC112541593</fullName>
    </submittedName>
</protein>
<dbReference type="Pfam" id="PF15078">
    <property type="entry name" value="DUF4545"/>
    <property type="match status" value="1"/>
</dbReference>
<name>A0A9F5J167_PYTBI</name>
<dbReference type="InterPro" id="IPR027847">
    <property type="entry name" value="DUF4545"/>
</dbReference>
<dbReference type="Proteomes" id="UP000695026">
    <property type="component" value="Unplaced"/>
</dbReference>
<evidence type="ECO:0000313" key="2">
    <source>
        <dbReference type="Proteomes" id="UP000695026"/>
    </source>
</evidence>
<feature type="region of interest" description="Disordered" evidence="1">
    <location>
        <begin position="427"/>
        <end position="524"/>
    </location>
</feature>
<dbReference type="OMA" id="RKYDMIE"/>
<dbReference type="GeneID" id="112541593"/>
<feature type="compositionally biased region" description="Polar residues" evidence="1">
    <location>
        <begin position="443"/>
        <end position="460"/>
    </location>
</feature>
<feature type="compositionally biased region" description="Basic and acidic residues" evidence="1">
    <location>
        <begin position="463"/>
        <end position="476"/>
    </location>
</feature>
<accession>A0A9F5J167</accession>
<proteinExistence type="predicted"/>
<evidence type="ECO:0000313" key="3">
    <source>
        <dbReference type="RefSeq" id="XP_025027521.1"/>
    </source>
</evidence>
<keyword evidence="2" id="KW-1185">Reference proteome</keyword>
<dbReference type="RefSeq" id="XP_025027521.1">
    <property type="nucleotide sequence ID" value="XM_025171753.1"/>
</dbReference>
<dbReference type="AlphaFoldDB" id="A0A9F5J167"/>
<sequence>MLRNAWDDLEVRKQWYNRESKNCLLYRKRRINMAQRMLLKIDTLKHYEKKKLRKYDMIEYWNLGKLRLNPYQRSPLTFDFKLFYEPTTMKSNIPAVPSTLHIIEKEKGSALLPKRKANLPNDDLINDGQRILAGFIHDDESVVKKKISIPLSVKDELENPNAKIINAGCIKVEWQNLEKMSETFPIFCHHERYRWKFVWNQWLLLYGKKIFGYLNQGNEACMLLNPVLQNNYNDSIEIIKNKKYPSSNLSAKTKKKPSFSRKPKRITIQILSLGRELCNLSANDQKGTSLVQKTNGHVTKTITRHAVTEKNILQNMSKRNKDILMESRKKPIGNIEHSPSTGVSGIKTSLPDFWQKTLTENKERLKKGRIIVDNIPSPKPFRVCEAPDGLFGHRLPLSVDRFFVMPSGIEPSADRSSHAQEPFLNETQAAETKSRGQHLKPSMQDNGERSSQVTESSSLPDFQGERRKSAESEKSENAAIYSEEQGIGRPHSPVLSIPTGKPDASESPCLSVPETNSSCSSRTM</sequence>
<organism evidence="2 3">
    <name type="scientific">Python bivittatus</name>
    <name type="common">Burmese python</name>
    <name type="synonym">Python molurus bivittatus</name>
    <dbReference type="NCBI Taxonomy" id="176946"/>
    <lineage>
        <taxon>Eukaryota</taxon>
        <taxon>Metazoa</taxon>
        <taxon>Chordata</taxon>
        <taxon>Craniata</taxon>
        <taxon>Vertebrata</taxon>
        <taxon>Euteleostomi</taxon>
        <taxon>Lepidosauria</taxon>
        <taxon>Squamata</taxon>
        <taxon>Bifurcata</taxon>
        <taxon>Unidentata</taxon>
        <taxon>Episquamata</taxon>
        <taxon>Toxicofera</taxon>
        <taxon>Serpentes</taxon>
        <taxon>Henophidia</taxon>
        <taxon>Pythonidae</taxon>
        <taxon>Python</taxon>
    </lineage>
</organism>
<gene>
    <name evidence="3" type="primary">LOC112541593</name>
</gene>
<dbReference type="OrthoDB" id="9905507at2759"/>
<dbReference type="KEGG" id="pbi:112541593"/>
<feature type="compositionally biased region" description="Polar residues" evidence="1">
    <location>
        <begin position="513"/>
        <end position="524"/>
    </location>
</feature>
<evidence type="ECO:0000256" key="1">
    <source>
        <dbReference type="SAM" id="MobiDB-lite"/>
    </source>
</evidence>
<reference evidence="3" key="1">
    <citation type="submission" date="2025-08" db="UniProtKB">
        <authorList>
            <consortium name="RefSeq"/>
        </authorList>
    </citation>
    <scope>IDENTIFICATION</scope>
    <source>
        <tissue evidence="3">Liver</tissue>
    </source>
</reference>